<dbReference type="EMBL" id="JAPVEA010000006">
    <property type="protein sequence ID" value="KAJ5449805.1"/>
    <property type="molecule type" value="Genomic_DNA"/>
</dbReference>
<dbReference type="Proteomes" id="UP001213681">
    <property type="component" value="Unassembled WGS sequence"/>
</dbReference>
<dbReference type="RefSeq" id="XP_056765340.1">
    <property type="nucleotide sequence ID" value="XM_056909636.1"/>
</dbReference>
<feature type="coiled-coil region" evidence="1">
    <location>
        <begin position="143"/>
        <end position="170"/>
    </location>
</feature>
<sequence>MSNASDSPRTDQPVIPVDLTRSSYHSGMGDLPLPQPHTTQQTRSSSESGDASLKSPRTARFAEATAVHSPIESSSRSPFADPPQRQSGGVGDVGFGYVAANDPAQHADDTRPPITPALASPLRSGLRVPNTAKSLNPLSPTFREEYILEKQEKEAEKQNARDLRIKLRVRIAKIFLRGVNFSCSLIVLSLLATTLTIFNATKSIPTRNSLPAWAEGTNPWAQYLLLGLACFSLFACLFVFWGYWKGGHRRAEKVTVYYTTFSICFFFFSFIMWIVGAAIYQHSKSSGSGKDMWGWSCAQNTREEVFSNTVDYALLCRLQDWGLVCAIIEVVIEVLVLLIYGVVAYRVWSKRRLMKSMDTRDKARSDLYLTQLRLHSAPNTPGFPGFASYPPKSPYGISVDPYSAAEKGQAEPTPTQYASPRSPTREIPSFQLQAPPIRVQQASPQAQQEGFAAPAAPRSPPPPLTNEPQHIGAAPGEADYGAVPIPGAYTSPMMPEFPAAVHK</sequence>
<dbReference type="AlphaFoldDB" id="A0AAD6C4C2"/>
<feature type="compositionally biased region" description="Polar residues" evidence="2">
    <location>
        <begin position="412"/>
        <end position="422"/>
    </location>
</feature>
<comment type="caution">
    <text evidence="4">The sequence shown here is derived from an EMBL/GenBank/DDBJ whole genome shotgun (WGS) entry which is preliminary data.</text>
</comment>
<reference evidence="4" key="1">
    <citation type="submission" date="2022-12" db="EMBL/GenBank/DDBJ databases">
        <authorList>
            <person name="Petersen C."/>
        </authorList>
    </citation>
    <scope>NUCLEOTIDE SEQUENCE</scope>
    <source>
        <strain evidence="4">IBT 16125</strain>
    </source>
</reference>
<gene>
    <name evidence="4" type="ORF">N7458_006254</name>
</gene>
<feature type="transmembrane region" description="Helical" evidence="3">
    <location>
        <begin position="220"/>
        <end position="244"/>
    </location>
</feature>
<evidence type="ECO:0000313" key="4">
    <source>
        <dbReference type="EMBL" id="KAJ5449805.1"/>
    </source>
</evidence>
<dbReference type="GeneID" id="81599879"/>
<evidence type="ECO:0000256" key="3">
    <source>
        <dbReference type="SAM" id="Phobius"/>
    </source>
</evidence>
<feature type="transmembrane region" description="Helical" evidence="3">
    <location>
        <begin position="256"/>
        <end position="280"/>
    </location>
</feature>
<feature type="transmembrane region" description="Helical" evidence="3">
    <location>
        <begin position="174"/>
        <end position="200"/>
    </location>
</feature>
<feature type="transmembrane region" description="Helical" evidence="3">
    <location>
        <begin position="321"/>
        <end position="348"/>
    </location>
</feature>
<reference evidence="4" key="2">
    <citation type="journal article" date="2023" name="IMA Fungus">
        <title>Comparative genomic study of the Penicillium genus elucidates a diverse pangenome and 15 lateral gene transfer events.</title>
        <authorList>
            <person name="Petersen C."/>
            <person name="Sorensen T."/>
            <person name="Nielsen M.R."/>
            <person name="Sondergaard T.E."/>
            <person name="Sorensen J.L."/>
            <person name="Fitzpatrick D.A."/>
            <person name="Frisvad J.C."/>
            <person name="Nielsen K.L."/>
        </authorList>
    </citation>
    <scope>NUCLEOTIDE SEQUENCE</scope>
    <source>
        <strain evidence="4">IBT 16125</strain>
    </source>
</reference>
<keyword evidence="1" id="KW-0175">Coiled coil</keyword>
<feature type="compositionally biased region" description="Polar residues" evidence="2">
    <location>
        <begin position="36"/>
        <end position="49"/>
    </location>
</feature>
<keyword evidence="5" id="KW-1185">Reference proteome</keyword>
<evidence type="ECO:0000256" key="1">
    <source>
        <dbReference type="SAM" id="Coils"/>
    </source>
</evidence>
<keyword evidence="3" id="KW-1133">Transmembrane helix</keyword>
<dbReference type="PANTHER" id="PTHR42069">
    <property type="entry name" value="HYPHAL ANASTAMOSIS-8 PROTEIN"/>
    <property type="match status" value="1"/>
</dbReference>
<name>A0AAD6C4C2_9EURO</name>
<accession>A0AAD6C4C2</accession>
<feature type="region of interest" description="Disordered" evidence="2">
    <location>
        <begin position="1"/>
        <end position="97"/>
    </location>
</feature>
<keyword evidence="3" id="KW-0472">Membrane</keyword>
<evidence type="ECO:0000256" key="2">
    <source>
        <dbReference type="SAM" id="MobiDB-lite"/>
    </source>
</evidence>
<protein>
    <recommendedName>
        <fullName evidence="6">MARVEL domain-containing protein</fullName>
    </recommendedName>
</protein>
<keyword evidence="3" id="KW-0812">Transmembrane</keyword>
<evidence type="ECO:0008006" key="6">
    <source>
        <dbReference type="Google" id="ProtNLM"/>
    </source>
</evidence>
<feature type="region of interest" description="Disordered" evidence="2">
    <location>
        <begin position="404"/>
        <end position="503"/>
    </location>
</feature>
<evidence type="ECO:0000313" key="5">
    <source>
        <dbReference type="Proteomes" id="UP001213681"/>
    </source>
</evidence>
<proteinExistence type="predicted"/>
<dbReference type="PANTHER" id="PTHR42069:SF1">
    <property type="entry name" value="MARVEL DOMAIN-CONTAINING PROTEIN"/>
    <property type="match status" value="1"/>
</dbReference>
<organism evidence="4 5">
    <name type="scientific">Penicillium daleae</name>
    <dbReference type="NCBI Taxonomy" id="63821"/>
    <lineage>
        <taxon>Eukaryota</taxon>
        <taxon>Fungi</taxon>
        <taxon>Dikarya</taxon>
        <taxon>Ascomycota</taxon>
        <taxon>Pezizomycotina</taxon>
        <taxon>Eurotiomycetes</taxon>
        <taxon>Eurotiomycetidae</taxon>
        <taxon>Eurotiales</taxon>
        <taxon>Aspergillaceae</taxon>
        <taxon>Penicillium</taxon>
    </lineage>
</organism>